<feature type="signal peptide" evidence="1">
    <location>
        <begin position="1"/>
        <end position="31"/>
    </location>
</feature>
<evidence type="ECO:0000256" key="1">
    <source>
        <dbReference type="SAM" id="SignalP"/>
    </source>
</evidence>
<proteinExistence type="predicted"/>
<accession>A0AAV6MWG8</accession>
<gene>
    <name evidence="2" type="ORF">SDJN03_17316</name>
</gene>
<dbReference type="Proteomes" id="UP000685013">
    <property type="component" value="Chromosome 11"/>
</dbReference>
<sequence>MATYFSTFASSLILNTFMLTSFDCFVTEVSARHLLEMPLPKVPEELPKPELPSLSNPELPPLLKVELPPLEKPKVPDQNLSSQNYLNCLNLTHPKYQNCLMCLNLNSLSCRN</sequence>
<feature type="non-terminal residue" evidence="2">
    <location>
        <position position="1"/>
    </location>
</feature>
<dbReference type="EMBL" id="JAGKQH010000011">
    <property type="protein sequence ID" value="KAG6588751.1"/>
    <property type="molecule type" value="Genomic_DNA"/>
</dbReference>
<evidence type="ECO:0000313" key="3">
    <source>
        <dbReference type="Proteomes" id="UP000685013"/>
    </source>
</evidence>
<keyword evidence="3" id="KW-1185">Reference proteome</keyword>
<dbReference type="AlphaFoldDB" id="A0AAV6MWG8"/>
<reference evidence="2 3" key="1">
    <citation type="journal article" date="2021" name="Hortic Res">
        <title>The domestication of Cucurbita argyrosperma as revealed by the genome of its wild relative.</title>
        <authorList>
            <person name="Barrera-Redondo J."/>
            <person name="Sanchez-de la Vega G."/>
            <person name="Aguirre-Liguori J.A."/>
            <person name="Castellanos-Morales G."/>
            <person name="Gutierrez-Guerrero Y.T."/>
            <person name="Aguirre-Dugua X."/>
            <person name="Aguirre-Planter E."/>
            <person name="Tenaillon M.I."/>
            <person name="Lira-Saade R."/>
            <person name="Eguiarte L.E."/>
        </authorList>
    </citation>
    <scope>NUCLEOTIDE SEQUENCE [LARGE SCALE GENOMIC DNA]</scope>
    <source>
        <strain evidence="2">JBR-2021</strain>
    </source>
</reference>
<protein>
    <submittedName>
        <fullName evidence="2">Uncharacterized protein</fullName>
    </submittedName>
</protein>
<keyword evidence="1" id="KW-0732">Signal</keyword>
<organism evidence="2 3">
    <name type="scientific">Cucurbita argyrosperma subsp. sororia</name>
    <dbReference type="NCBI Taxonomy" id="37648"/>
    <lineage>
        <taxon>Eukaryota</taxon>
        <taxon>Viridiplantae</taxon>
        <taxon>Streptophyta</taxon>
        <taxon>Embryophyta</taxon>
        <taxon>Tracheophyta</taxon>
        <taxon>Spermatophyta</taxon>
        <taxon>Magnoliopsida</taxon>
        <taxon>eudicotyledons</taxon>
        <taxon>Gunneridae</taxon>
        <taxon>Pentapetalae</taxon>
        <taxon>rosids</taxon>
        <taxon>fabids</taxon>
        <taxon>Cucurbitales</taxon>
        <taxon>Cucurbitaceae</taxon>
        <taxon>Cucurbiteae</taxon>
        <taxon>Cucurbita</taxon>
    </lineage>
</organism>
<evidence type="ECO:0000313" key="2">
    <source>
        <dbReference type="EMBL" id="KAG6588751.1"/>
    </source>
</evidence>
<comment type="caution">
    <text evidence="2">The sequence shown here is derived from an EMBL/GenBank/DDBJ whole genome shotgun (WGS) entry which is preliminary data.</text>
</comment>
<name>A0AAV6MWG8_9ROSI</name>
<feature type="chain" id="PRO_5043820699" evidence="1">
    <location>
        <begin position="32"/>
        <end position="112"/>
    </location>
</feature>